<evidence type="ECO:0000256" key="3">
    <source>
        <dbReference type="ARBA" id="ARBA00022448"/>
    </source>
</evidence>
<evidence type="ECO:0000313" key="10">
    <source>
        <dbReference type="Proteomes" id="UP000682811"/>
    </source>
</evidence>
<dbReference type="InterPro" id="IPR004761">
    <property type="entry name" value="Spore_GerAB"/>
</dbReference>
<keyword evidence="6 8" id="KW-1133">Transmembrane helix</keyword>
<evidence type="ECO:0000256" key="7">
    <source>
        <dbReference type="ARBA" id="ARBA00023136"/>
    </source>
</evidence>
<comment type="similarity">
    <text evidence="2">Belongs to the amino acid-polyamine-organocation (APC) superfamily. Spore germination protein (SGP) (TC 2.A.3.9) family.</text>
</comment>
<evidence type="ECO:0000256" key="4">
    <source>
        <dbReference type="ARBA" id="ARBA00022544"/>
    </source>
</evidence>
<feature type="transmembrane region" description="Helical" evidence="8">
    <location>
        <begin position="146"/>
        <end position="167"/>
    </location>
</feature>
<feature type="transmembrane region" description="Helical" evidence="8">
    <location>
        <begin position="114"/>
        <end position="134"/>
    </location>
</feature>
<feature type="transmembrane region" description="Helical" evidence="8">
    <location>
        <begin position="342"/>
        <end position="359"/>
    </location>
</feature>
<dbReference type="AlphaFoldDB" id="A0A919YB83"/>
<comment type="subcellular location">
    <subcellularLocation>
        <location evidence="1">Membrane</location>
        <topology evidence="1">Multi-pass membrane protein</topology>
    </subcellularLocation>
</comment>
<evidence type="ECO:0000256" key="2">
    <source>
        <dbReference type="ARBA" id="ARBA00007998"/>
    </source>
</evidence>
<feature type="transmembrane region" description="Helical" evidence="8">
    <location>
        <begin position="187"/>
        <end position="207"/>
    </location>
</feature>
<protein>
    <submittedName>
        <fullName evidence="9">Germination protein</fullName>
    </submittedName>
</protein>
<keyword evidence="3" id="KW-0813">Transport</keyword>
<dbReference type="NCBIfam" id="TIGR00912">
    <property type="entry name" value="2A0309"/>
    <property type="match status" value="1"/>
</dbReference>
<evidence type="ECO:0000256" key="5">
    <source>
        <dbReference type="ARBA" id="ARBA00022692"/>
    </source>
</evidence>
<evidence type="ECO:0000256" key="1">
    <source>
        <dbReference type="ARBA" id="ARBA00004141"/>
    </source>
</evidence>
<feature type="transmembrane region" description="Helical" evidence="8">
    <location>
        <begin position="12"/>
        <end position="28"/>
    </location>
</feature>
<proteinExistence type="inferred from homology"/>
<feature type="transmembrane region" description="Helical" evidence="8">
    <location>
        <begin position="306"/>
        <end position="330"/>
    </location>
</feature>
<gene>
    <name evidence="9" type="ORF">J34TS1_01170</name>
</gene>
<feature type="transmembrane region" description="Helical" evidence="8">
    <location>
        <begin position="83"/>
        <end position="102"/>
    </location>
</feature>
<dbReference type="Proteomes" id="UP000682811">
    <property type="component" value="Unassembled WGS sequence"/>
</dbReference>
<dbReference type="PANTHER" id="PTHR34975">
    <property type="entry name" value="SPORE GERMINATION PROTEIN A2"/>
    <property type="match status" value="1"/>
</dbReference>
<dbReference type="GO" id="GO:0009847">
    <property type="term" value="P:spore germination"/>
    <property type="evidence" value="ECO:0007669"/>
    <property type="project" value="InterPro"/>
</dbReference>
<dbReference type="GO" id="GO:0016020">
    <property type="term" value="C:membrane"/>
    <property type="evidence" value="ECO:0007669"/>
    <property type="project" value="UniProtKB-SubCell"/>
</dbReference>
<feature type="transmembrane region" description="Helical" evidence="8">
    <location>
        <begin position="270"/>
        <end position="294"/>
    </location>
</feature>
<dbReference type="Pfam" id="PF03845">
    <property type="entry name" value="Spore_permease"/>
    <property type="match status" value="1"/>
</dbReference>
<sequence length="369" mass="41551">MLEKGRLATRQLVVLVFLCTVGDMFQLYPSDVASISRQDAWISALLTIVGGVVIIIILLIIARIQSDKSWIESCIKVLGKWPGTVISIWYLLYFWMVCAYLVREIGDFMTTEIFMTTPLLVVHFLIILLILWAVKAGLESIGRSSEIMLPMFLLAVFTLVVSLFPQIDLHHLKPIGEQGPKTIVRGTIVGTAFPFGELSVLLMLTPYVNKQPHWAKEVLLIVIAAGTLLSLTTAMSLLVLGIDLTAYSVYPMYVLAQKINIGNFFQRIEAIMAIAYLITTFFKAVVFFYAFTLGTGQLFRLKCKRILYLPGGMLVFAMAILFSGDAVYYLKTLVMPWMFWDLTNGAVVPLIFGAVYWIRKKWFKSDALK</sequence>
<comment type="caution">
    <text evidence="9">The sequence shown here is derived from an EMBL/GenBank/DDBJ whole genome shotgun (WGS) entry which is preliminary data.</text>
</comment>
<evidence type="ECO:0000256" key="8">
    <source>
        <dbReference type="SAM" id="Phobius"/>
    </source>
</evidence>
<dbReference type="RefSeq" id="WP_212976559.1">
    <property type="nucleotide sequence ID" value="NZ_AP025343.1"/>
</dbReference>
<keyword evidence="5 8" id="KW-0812">Transmembrane</keyword>
<name>A0A919YB83_9BACL</name>
<feature type="transmembrane region" description="Helical" evidence="8">
    <location>
        <begin position="40"/>
        <end position="62"/>
    </location>
</feature>
<keyword evidence="7 8" id="KW-0472">Membrane</keyword>
<accession>A0A919YB83</accession>
<evidence type="ECO:0000313" key="9">
    <source>
        <dbReference type="EMBL" id="GIO45352.1"/>
    </source>
</evidence>
<feature type="transmembrane region" description="Helical" evidence="8">
    <location>
        <begin position="219"/>
        <end position="250"/>
    </location>
</feature>
<keyword evidence="10" id="KW-1185">Reference proteome</keyword>
<reference evidence="9 10" key="1">
    <citation type="submission" date="2021-03" db="EMBL/GenBank/DDBJ databases">
        <title>Antimicrobial resistance genes in bacteria isolated from Japanese honey, and their potential for conferring macrolide and lincosamide resistance in the American foulbrood pathogen Paenibacillus larvae.</title>
        <authorList>
            <person name="Okamoto M."/>
            <person name="Kumagai M."/>
            <person name="Kanamori H."/>
            <person name="Takamatsu D."/>
        </authorList>
    </citation>
    <scope>NUCLEOTIDE SEQUENCE [LARGE SCALE GENOMIC DNA]</scope>
    <source>
        <strain evidence="9 10">J34TS1</strain>
    </source>
</reference>
<dbReference type="PANTHER" id="PTHR34975:SF2">
    <property type="entry name" value="SPORE GERMINATION PROTEIN A2"/>
    <property type="match status" value="1"/>
</dbReference>
<organism evidence="9 10">
    <name type="scientific">Paenibacillus azoreducens</name>
    <dbReference type="NCBI Taxonomy" id="116718"/>
    <lineage>
        <taxon>Bacteria</taxon>
        <taxon>Bacillati</taxon>
        <taxon>Bacillota</taxon>
        <taxon>Bacilli</taxon>
        <taxon>Bacillales</taxon>
        <taxon>Paenibacillaceae</taxon>
        <taxon>Paenibacillus</taxon>
    </lineage>
</organism>
<keyword evidence="4" id="KW-0309">Germination</keyword>
<dbReference type="EMBL" id="BORT01000001">
    <property type="protein sequence ID" value="GIO45352.1"/>
    <property type="molecule type" value="Genomic_DNA"/>
</dbReference>
<evidence type="ECO:0000256" key="6">
    <source>
        <dbReference type="ARBA" id="ARBA00022989"/>
    </source>
</evidence>